<dbReference type="PANTHER" id="PTHR30469:SF15">
    <property type="entry name" value="HLYD FAMILY OF SECRETION PROTEINS"/>
    <property type="match status" value="1"/>
</dbReference>
<evidence type="ECO:0000313" key="4">
    <source>
        <dbReference type="EMBL" id="TWU44782.1"/>
    </source>
</evidence>
<evidence type="ECO:0000256" key="2">
    <source>
        <dbReference type="SAM" id="Phobius"/>
    </source>
</evidence>
<dbReference type="PANTHER" id="PTHR30469">
    <property type="entry name" value="MULTIDRUG RESISTANCE PROTEIN MDTA"/>
    <property type="match status" value="1"/>
</dbReference>
<keyword evidence="1" id="KW-0175">Coiled coil</keyword>
<dbReference type="SUPFAM" id="SSF111369">
    <property type="entry name" value="HlyD-like secretion proteins"/>
    <property type="match status" value="1"/>
</dbReference>
<dbReference type="OrthoDB" id="233363at2"/>
<sequence>MNRFLSKTRWLTHYVLPTIILVGSAVAFYAMGSTPEVPRKPKTAIKATVVEVAEIHALDGPLTIETTGEVVPHRVLSIASEVQGRIVFKHPNLRIGEQVDAGETLIKIDPQRFALTVQRLDITVNQAATTLKQLQQDRANLAEQVTLARKSHQILVDDLERILKLVRSQATSTSERSATEKLELDARLVIEELVGRGRSLEIQIAEQELARKLAMVQLEEAKIDQVAAEVKVPVSGIVVAAPQEEYAMVQAGDPLLSIEESGCLEVHCHLKLDEMAWVWGSRATAPADSAKKSLDDVKRITPVVADVTYNAAGTSHTLHGRLVRQHGAGLDPATRTIACRVLIDGNEIESAAECQIPLMTGMFVNVQVMCFPNRPLLQLPEQGIRTDGCVWLMRDGKLCMVPVTTIQSRDGMAIVEVESNNIQPQDKVIVSPVANAKDGLAVREQGDRNVKAKKIPVDASQPTTVGHAGTVGGDFP</sequence>
<feature type="coiled-coil region" evidence="1">
    <location>
        <begin position="117"/>
        <end position="151"/>
    </location>
</feature>
<feature type="domain" description="Multidrug resistance protein MdtA-like barrel-sandwich hybrid" evidence="3">
    <location>
        <begin position="75"/>
        <end position="254"/>
    </location>
</feature>
<keyword evidence="5" id="KW-1185">Reference proteome</keyword>
<dbReference type="EMBL" id="SJPW01000009">
    <property type="protein sequence ID" value="TWU44782.1"/>
    <property type="molecule type" value="Genomic_DNA"/>
</dbReference>
<keyword evidence="2" id="KW-0472">Membrane</keyword>
<dbReference type="Gene3D" id="2.40.420.20">
    <property type="match status" value="1"/>
</dbReference>
<dbReference type="AlphaFoldDB" id="A0A5C6E756"/>
<gene>
    <name evidence="4" type="primary">mdtA_7</name>
    <name evidence="4" type="ORF">Poly51_58480</name>
</gene>
<evidence type="ECO:0000256" key="1">
    <source>
        <dbReference type="SAM" id="Coils"/>
    </source>
</evidence>
<dbReference type="Gene3D" id="2.40.50.100">
    <property type="match status" value="1"/>
</dbReference>
<dbReference type="GO" id="GO:0015562">
    <property type="term" value="F:efflux transmembrane transporter activity"/>
    <property type="evidence" value="ECO:0007669"/>
    <property type="project" value="TreeGrafter"/>
</dbReference>
<dbReference type="RefSeq" id="WP_146462266.1">
    <property type="nucleotide sequence ID" value="NZ_SJPW01000009.1"/>
</dbReference>
<evidence type="ECO:0000313" key="5">
    <source>
        <dbReference type="Proteomes" id="UP000318288"/>
    </source>
</evidence>
<dbReference type="GO" id="GO:1990281">
    <property type="term" value="C:efflux pump complex"/>
    <property type="evidence" value="ECO:0007669"/>
    <property type="project" value="TreeGrafter"/>
</dbReference>
<feature type="transmembrane region" description="Helical" evidence="2">
    <location>
        <begin position="12"/>
        <end position="32"/>
    </location>
</feature>
<keyword evidence="2" id="KW-0812">Transmembrane</keyword>
<evidence type="ECO:0000259" key="3">
    <source>
        <dbReference type="Pfam" id="PF25917"/>
    </source>
</evidence>
<dbReference type="Gene3D" id="1.10.287.470">
    <property type="entry name" value="Helix hairpin bin"/>
    <property type="match status" value="1"/>
</dbReference>
<organism evidence="4 5">
    <name type="scientific">Rubripirellula tenax</name>
    <dbReference type="NCBI Taxonomy" id="2528015"/>
    <lineage>
        <taxon>Bacteria</taxon>
        <taxon>Pseudomonadati</taxon>
        <taxon>Planctomycetota</taxon>
        <taxon>Planctomycetia</taxon>
        <taxon>Pirellulales</taxon>
        <taxon>Pirellulaceae</taxon>
        <taxon>Rubripirellula</taxon>
    </lineage>
</organism>
<keyword evidence="2" id="KW-1133">Transmembrane helix</keyword>
<name>A0A5C6E756_9BACT</name>
<proteinExistence type="predicted"/>
<accession>A0A5C6E756</accession>
<protein>
    <submittedName>
        <fullName evidence="4">Multidrug resistance protein MdtA</fullName>
    </submittedName>
</protein>
<dbReference type="Pfam" id="PF25917">
    <property type="entry name" value="BSH_RND"/>
    <property type="match status" value="1"/>
</dbReference>
<dbReference type="InterPro" id="IPR058625">
    <property type="entry name" value="MdtA-like_BSH"/>
</dbReference>
<dbReference type="Proteomes" id="UP000318288">
    <property type="component" value="Unassembled WGS sequence"/>
</dbReference>
<comment type="caution">
    <text evidence="4">The sequence shown here is derived from an EMBL/GenBank/DDBJ whole genome shotgun (WGS) entry which is preliminary data.</text>
</comment>
<reference evidence="4 5" key="1">
    <citation type="submission" date="2019-02" db="EMBL/GenBank/DDBJ databases">
        <title>Deep-cultivation of Planctomycetes and their phenomic and genomic characterization uncovers novel biology.</title>
        <authorList>
            <person name="Wiegand S."/>
            <person name="Jogler M."/>
            <person name="Boedeker C."/>
            <person name="Pinto D."/>
            <person name="Vollmers J."/>
            <person name="Rivas-Marin E."/>
            <person name="Kohn T."/>
            <person name="Peeters S.H."/>
            <person name="Heuer A."/>
            <person name="Rast P."/>
            <person name="Oberbeckmann S."/>
            <person name="Bunk B."/>
            <person name="Jeske O."/>
            <person name="Meyerdierks A."/>
            <person name="Storesund J.E."/>
            <person name="Kallscheuer N."/>
            <person name="Luecker S."/>
            <person name="Lage O.M."/>
            <person name="Pohl T."/>
            <person name="Merkel B.J."/>
            <person name="Hornburger P."/>
            <person name="Mueller R.-W."/>
            <person name="Bruemmer F."/>
            <person name="Labrenz M."/>
            <person name="Spormann A.M."/>
            <person name="Op Den Camp H."/>
            <person name="Overmann J."/>
            <person name="Amann R."/>
            <person name="Jetten M.S.M."/>
            <person name="Mascher T."/>
            <person name="Medema M.H."/>
            <person name="Devos D.P."/>
            <person name="Kaster A.-K."/>
            <person name="Ovreas L."/>
            <person name="Rohde M."/>
            <person name="Galperin M.Y."/>
            <person name="Jogler C."/>
        </authorList>
    </citation>
    <scope>NUCLEOTIDE SEQUENCE [LARGE SCALE GENOMIC DNA]</scope>
    <source>
        <strain evidence="4 5">Poly51</strain>
    </source>
</reference>
<dbReference type="Gene3D" id="2.40.30.170">
    <property type="match status" value="1"/>
</dbReference>